<evidence type="ECO:0000256" key="11">
    <source>
        <dbReference type="PIRSR" id="PIRSR001492-1"/>
    </source>
</evidence>
<proteinExistence type="inferred from homology"/>
<evidence type="ECO:0000256" key="4">
    <source>
        <dbReference type="ARBA" id="ARBA00008819"/>
    </source>
</evidence>
<dbReference type="GO" id="GO:0006007">
    <property type="term" value="P:glucose catabolic process"/>
    <property type="evidence" value="ECO:0007669"/>
    <property type="project" value="InterPro"/>
</dbReference>
<dbReference type="Gene3D" id="3.40.1450.10">
    <property type="entry name" value="BPG-independent phosphoglycerate mutase, domain B"/>
    <property type="match status" value="1"/>
</dbReference>
<evidence type="ECO:0000256" key="7">
    <source>
        <dbReference type="ARBA" id="ARBA00023211"/>
    </source>
</evidence>
<protein>
    <recommendedName>
        <fullName evidence="9 10">2,3-bisphosphoglycerate-independent phosphoglycerate mutase</fullName>
        <shortName evidence="9">BPG-independent PGAM</shortName>
        <shortName evidence="9">Phosphoglyceromutase</shortName>
        <shortName evidence="9">iPGM</shortName>
        <ecNumber evidence="9 10">5.4.2.12</ecNumber>
    </recommendedName>
</protein>
<evidence type="ECO:0000256" key="5">
    <source>
        <dbReference type="ARBA" id="ARBA00022723"/>
    </source>
</evidence>
<organism evidence="16 17">
    <name type="scientific">Candidatus Scatocola faecipullorum</name>
    <dbReference type="NCBI Taxonomy" id="2840917"/>
    <lineage>
        <taxon>Bacteria</taxon>
        <taxon>Pseudomonadati</taxon>
        <taxon>Pseudomonadota</taxon>
        <taxon>Alphaproteobacteria</taxon>
        <taxon>Rhodospirillales</taxon>
        <taxon>Rhodospirillaceae</taxon>
        <taxon>Rhodospirillaceae incertae sedis</taxon>
        <taxon>Candidatus Scatocola</taxon>
    </lineage>
</organism>
<gene>
    <name evidence="9" type="primary">gpmI</name>
    <name evidence="16" type="ORF">IAD20_02290</name>
</gene>
<dbReference type="Pfam" id="PF06415">
    <property type="entry name" value="iPGM_N"/>
    <property type="match status" value="1"/>
</dbReference>
<feature type="binding site" evidence="9 12">
    <location>
        <begin position="153"/>
        <end position="154"/>
    </location>
    <ligand>
        <name>substrate</name>
    </ligand>
</feature>
<keyword evidence="6 9" id="KW-0324">Glycolysis</keyword>
<accession>A0A9D1M3D4</accession>
<feature type="binding site" evidence="9 13">
    <location>
        <position position="459"/>
    </location>
    <ligand>
        <name>Mn(2+)</name>
        <dbReference type="ChEBI" id="CHEBI:29035"/>
        <label>1</label>
    </ligand>
</feature>
<evidence type="ECO:0000256" key="13">
    <source>
        <dbReference type="PIRSR" id="PIRSR001492-3"/>
    </source>
</evidence>
<evidence type="ECO:0000259" key="15">
    <source>
        <dbReference type="Pfam" id="PF06415"/>
    </source>
</evidence>
<dbReference type="InterPro" id="IPR006124">
    <property type="entry name" value="Metalloenzyme"/>
</dbReference>
<dbReference type="FunFam" id="3.40.1450.10:FF:000002">
    <property type="entry name" value="2,3-bisphosphoglycerate-independent phosphoglycerate mutase"/>
    <property type="match status" value="1"/>
</dbReference>
<reference evidence="16" key="1">
    <citation type="submission" date="2020-10" db="EMBL/GenBank/DDBJ databases">
        <authorList>
            <person name="Gilroy R."/>
        </authorList>
    </citation>
    <scope>NUCLEOTIDE SEQUENCE</scope>
    <source>
        <strain evidence="16">ChiW3-316</strain>
    </source>
</reference>
<evidence type="ECO:0000256" key="8">
    <source>
        <dbReference type="ARBA" id="ARBA00023235"/>
    </source>
</evidence>
<dbReference type="PIRSF" id="PIRSF001492">
    <property type="entry name" value="IPGAM"/>
    <property type="match status" value="1"/>
</dbReference>
<comment type="catalytic activity">
    <reaction evidence="1 9">
        <text>(2R)-2-phosphoglycerate = (2R)-3-phosphoglycerate</text>
        <dbReference type="Rhea" id="RHEA:15901"/>
        <dbReference type="ChEBI" id="CHEBI:58272"/>
        <dbReference type="ChEBI" id="CHEBI:58289"/>
        <dbReference type="EC" id="5.4.2.12"/>
    </reaction>
</comment>
<feature type="binding site" evidence="9 13">
    <location>
        <position position="440"/>
    </location>
    <ligand>
        <name>Mn(2+)</name>
        <dbReference type="ChEBI" id="CHEBI:29035"/>
        <label>2</label>
    </ligand>
</feature>
<dbReference type="Gene3D" id="3.40.720.10">
    <property type="entry name" value="Alkaline Phosphatase, subunit A"/>
    <property type="match status" value="1"/>
</dbReference>
<comment type="caution">
    <text evidence="16">The sequence shown here is derived from an EMBL/GenBank/DDBJ whole genome shotgun (WGS) entry which is preliminary data.</text>
</comment>
<feature type="binding site" evidence="9 12">
    <location>
        <position position="124"/>
    </location>
    <ligand>
        <name>substrate</name>
    </ligand>
</feature>
<dbReference type="PANTHER" id="PTHR31637">
    <property type="entry name" value="2,3-BISPHOSPHOGLYCERATE-INDEPENDENT PHOSPHOGLYCERATE MUTASE"/>
    <property type="match status" value="1"/>
</dbReference>
<feature type="binding site" evidence="9 13">
    <location>
        <position position="403"/>
    </location>
    <ligand>
        <name>Mn(2+)</name>
        <dbReference type="ChEBI" id="CHEBI:29035"/>
        <label>1</label>
    </ligand>
</feature>
<dbReference type="Pfam" id="PF01676">
    <property type="entry name" value="Metalloenzyme"/>
    <property type="match status" value="1"/>
</dbReference>
<feature type="binding site" evidence="9 13">
    <location>
        <position position="399"/>
    </location>
    <ligand>
        <name>Mn(2+)</name>
        <dbReference type="ChEBI" id="CHEBI:29035"/>
        <label>1</label>
    </ligand>
</feature>
<dbReference type="CDD" id="cd16010">
    <property type="entry name" value="iPGM"/>
    <property type="match status" value="1"/>
</dbReference>
<dbReference type="Proteomes" id="UP000824107">
    <property type="component" value="Unassembled WGS sequence"/>
</dbReference>
<dbReference type="InterPro" id="IPR017850">
    <property type="entry name" value="Alkaline_phosphatase_core_sf"/>
</dbReference>
<evidence type="ECO:0000256" key="1">
    <source>
        <dbReference type="ARBA" id="ARBA00000370"/>
    </source>
</evidence>
<dbReference type="InterPro" id="IPR005995">
    <property type="entry name" value="Pgm_bpd_ind"/>
</dbReference>
<dbReference type="FunFam" id="3.40.720.10:FF:000001">
    <property type="entry name" value="2,3-bisphosphoglycerate-independent phosphoglycerate mutase"/>
    <property type="match status" value="1"/>
</dbReference>
<feature type="binding site" evidence="9 12">
    <location>
        <position position="332"/>
    </location>
    <ligand>
        <name>substrate</name>
    </ligand>
</feature>
<dbReference type="GO" id="GO:0006096">
    <property type="term" value="P:glycolytic process"/>
    <property type="evidence" value="ECO:0007669"/>
    <property type="project" value="UniProtKB-UniRule"/>
</dbReference>
<feature type="binding site" evidence="9 12">
    <location>
        <begin position="256"/>
        <end position="259"/>
    </location>
    <ligand>
        <name>substrate</name>
    </ligand>
</feature>
<dbReference type="EC" id="5.4.2.12" evidence="9 10"/>
<dbReference type="GO" id="GO:0005829">
    <property type="term" value="C:cytosol"/>
    <property type="evidence" value="ECO:0007669"/>
    <property type="project" value="TreeGrafter"/>
</dbReference>
<feature type="binding site" evidence="9 12">
    <location>
        <position position="191"/>
    </location>
    <ligand>
        <name>substrate</name>
    </ligand>
</feature>
<dbReference type="NCBIfam" id="TIGR01307">
    <property type="entry name" value="pgm_bpd_ind"/>
    <property type="match status" value="1"/>
</dbReference>
<comment type="cofactor">
    <cofactor evidence="9">
        <name>Mn(2+)</name>
        <dbReference type="ChEBI" id="CHEBI:29035"/>
    </cofactor>
    <text evidence="9">Binds 2 manganese ions per subunit.</text>
</comment>
<feature type="binding site" evidence="9 13">
    <location>
        <position position="441"/>
    </location>
    <ligand>
        <name>Mn(2+)</name>
        <dbReference type="ChEBI" id="CHEBI:29035"/>
        <label>2</label>
    </ligand>
</feature>
<comment type="subunit">
    <text evidence="9">Monomer.</text>
</comment>
<feature type="domain" description="Metalloenzyme" evidence="14">
    <location>
        <begin position="4"/>
        <end position="497"/>
    </location>
</feature>
<dbReference type="AlphaFoldDB" id="A0A9D1M3D4"/>
<feature type="binding site" evidence="9 13">
    <location>
        <position position="63"/>
    </location>
    <ligand>
        <name>Mn(2+)</name>
        <dbReference type="ChEBI" id="CHEBI:29035"/>
        <label>2</label>
    </ligand>
</feature>
<sequence>MTQKPVMLLILDGWGYRQPVTPDNAIENGHTPNWHSYLKEYPHSLIETYGLAVGLPEGQMGNSEVGHMNLGAGRVVMQDLPRIDQAIKDGSIKENPVLKELIADLQKNGKTCHLMGLMSPGGVHSSMNHIVALCRILSENKVKVDVHAFLDGRDTPPSSAQEYLAEFEKDIAAFNGVKIATISGRFYAMDRDKRWDRVEAAYNAIALGEGKHAASADEAIAASYKDGVTDEFVVPCVIGDYKGFEEGDAVLMANFRADRAREILYALADREFTGFARKKEIRLSMAVGLTEYSVDHNRFMKTMFGPEALKNIFGEVVADHGLTQLRIAETEKYAHVTFFFNGGEEKEFPGESRILVPSPKVATYDLKPEMSVYEVTDNLVDAIENKKFDVIICNFANGDMVGHTGKMDAVLKAVAAVDECLGRVVKAIKDVDGVLLVTADHGNAEKMVDEKTGEPYTAHTVGKVQAILINGPKEITAMKDGKLADISPTLLELLNIPQPKEMNGQSLLVK</sequence>
<evidence type="ECO:0000256" key="3">
    <source>
        <dbReference type="ARBA" id="ARBA00004798"/>
    </source>
</evidence>
<evidence type="ECO:0000256" key="6">
    <source>
        <dbReference type="ARBA" id="ARBA00023152"/>
    </source>
</evidence>
<evidence type="ECO:0000256" key="9">
    <source>
        <dbReference type="HAMAP-Rule" id="MF_01038"/>
    </source>
</evidence>
<dbReference type="EMBL" id="DVNC01000021">
    <property type="protein sequence ID" value="HIU52890.1"/>
    <property type="molecule type" value="Genomic_DNA"/>
</dbReference>
<evidence type="ECO:0000256" key="10">
    <source>
        <dbReference type="NCBIfam" id="TIGR01307"/>
    </source>
</evidence>
<feature type="binding site" evidence="9 13">
    <location>
        <position position="12"/>
    </location>
    <ligand>
        <name>Mn(2+)</name>
        <dbReference type="ChEBI" id="CHEBI:29035"/>
        <label>2</label>
    </ligand>
</feature>
<dbReference type="GO" id="GO:0030145">
    <property type="term" value="F:manganese ion binding"/>
    <property type="evidence" value="ECO:0007669"/>
    <property type="project" value="UniProtKB-UniRule"/>
</dbReference>
<evidence type="ECO:0000256" key="2">
    <source>
        <dbReference type="ARBA" id="ARBA00002315"/>
    </source>
</evidence>
<keyword evidence="5 9" id="KW-0479">Metal-binding</keyword>
<reference evidence="16" key="2">
    <citation type="journal article" date="2021" name="PeerJ">
        <title>Extensive microbial diversity within the chicken gut microbiome revealed by metagenomics and culture.</title>
        <authorList>
            <person name="Gilroy R."/>
            <person name="Ravi A."/>
            <person name="Getino M."/>
            <person name="Pursley I."/>
            <person name="Horton D.L."/>
            <person name="Alikhan N.F."/>
            <person name="Baker D."/>
            <person name="Gharbi K."/>
            <person name="Hall N."/>
            <person name="Watson M."/>
            <person name="Adriaenssens E.M."/>
            <person name="Foster-Nyarko E."/>
            <person name="Jarju S."/>
            <person name="Secka A."/>
            <person name="Antonio M."/>
            <person name="Oren A."/>
            <person name="Chaudhuri R.R."/>
            <person name="La Ragione R."/>
            <person name="Hildebrand F."/>
            <person name="Pallen M.J."/>
        </authorList>
    </citation>
    <scope>NUCLEOTIDE SEQUENCE</scope>
    <source>
        <strain evidence="16">ChiW3-316</strain>
    </source>
</reference>
<feature type="domain" description="BPG-independent PGAM N-terminal" evidence="15">
    <location>
        <begin position="83"/>
        <end position="293"/>
    </location>
</feature>
<name>A0A9D1M3D4_9PROT</name>
<comment type="function">
    <text evidence="2 9">Catalyzes the interconversion of 2-phosphoglycerate and 3-phosphoglycerate.</text>
</comment>
<evidence type="ECO:0000313" key="17">
    <source>
        <dbReference type="Proteomes" id="UP000824107"/>
    </source>
</evidence>
<dbReference type="InterPro" id="IPR036646">
    <property type="entry name" value="PGAM_B_sf"/>
</dbReference>
<dbReference type="GO" id="GO:0004619">
    <property type="term" value="F:phosphoglycerate mutase activity"/>
    <property type="evidence" value="ECO:0007669"/>
    <property type="project" value="UniProtKB-UniRule"/>
</dbReference>
<keyword evidence="7 9" id="KW-0464">Manganese</keyword>
<dbReference type="SUPFAM" id="SSF53649">
    <property type="entry name" value="Alkaline phosphatase-like"/>
    <property type="match status" value="1"/>
</dbReference>
<feature type="active site" description="Phosphoserine intermediate" evidence="9 11">
    <location>
        <position position="63"/>
    </location>
</feature>
<dbReference type="SUPFAM" id="SSF64158">
    <property type="entry name" value="2,3-Bisphosphoglycerate-independent phosphoglycerate mutase, substrate-binding domain"/>
    <property type="match status" value="1"/>
</dbReference>
<dbReference type="InterPro" id="IPR011258">
    <property type="entry name" value="BPG-indep_PGM_N"/>
</dbReference>
<comment type="pathway">
    <text evidence="3 9">Carbohydrate degradation; glycolysis; pyruvate from D-glyceraldehyde 3-phosphate: step 3/5.</text>
</comment>
<evidence type="ECO:0000259" key="14">
    <source>
        <dbReference type="Pfam" id="PF01676"/>
    </source>
</evidence>
<evidence type="ECO:0000313" key="16">
    <source>
        <dbReference type="EMBL" id="HIU52890.1"/>
    </source>
</evidence>
<feature type="binding site" evidence="9 12">
    <location>
        <position position="185"/>
    </location>
    <ligand>
        <name>substrate</name>
    </ligand>
</feature>
<dbReference type="HAMAP" id="MF_01038">
    <property type="entry name" value="GpmI"/>
    <property type="match status" value="1"/>
</dbReference>
<dbReference type="PANTHER" id="PTHR31637:SF0">
    <property type="entry name" value="2,3-BISPHOSPHOGLYCERATE-INDEPENDENT PHOSPHOGLYCERATE MUTASE"/>
    <property type="match status" value="1"/>
</dbReference>
<evidence type="ECO:0000256" key="12">
    <source>
        <dbReference type="PIRSR" id="PIRSR001492-2"/>
    </source>
</evidence>
<keyword evidence="8 9" id="KW-0413">Isomerase</keyword>
<comment type="similarity">
    <text evidence="4 9">Belongs to the BPG-independent phosphoglycerate mutase family.</text>
</comment>